<evidence type="ECO:0000256" key="8">
    <source>
        <dbReference type="ARBA" id="ARBA00022771"/>
    </source>
</evidence>
<dbReference type="SUPFAM" id="SSF57667">
    <property type="entry name" value="beta-beta-alpha zinc fingers"/>
    <property type="match status" value="1"/>
</dbReference>
<gene>
    <name evidence="17" type="ORF">PHYBLDRAFT_179600</name>
</gene>
<dbReference type="GO" id="GO:0033314">
    <property type="term" value="P:mitotic DNA replication checkpoint signaling"/>
    <property type="evidence" value="ECO:0007669"/>
    <property type="project" value="TreeGrafter"/>
</dbReference>
<accession>A0A167PUX8</accession>
<name>A0A167PUX8_PHYB8</name>
<evidence type="ECO:0000256" key="5">
    <source>
        <dbReference type="ARBA" id="ARBA00022473"/>
    </source>
</evidence>
<dbReference type="Proteomes" id="UP000077315">
    <property type="component" value="Unassembled WGS sequence"/>
</dbReference>
<feature type="region of interest" description="Disordered" evidence="15">
    <location>
        <begin position="298"/>
        <end position="324"/>
    </location>
</feature>
<keyword evidence="12" id="KW-0539">Nucleus</keyword>
<feature type="compositionally biased region" description="Acidic residues" evidence="15">
    <location>
        <begin position="146"/>
        <end position="156"/>
    </location>
</feature>
<dbReference type="GO" id="GO:0005681">
    <property type="term" value="C:spliceosomal complex"/>
    <property type="evidence" value="ECO:0007669"/>
    <property type="project" value="InterPro"/>
</dbReference>
<evidence type="ECO:0000313" key="18">
    <source>
        <dbReference type="Proteomes" id="UP000077315"/>
    </source>
</evidence>
<dbReference type="OrthoDB" id="77607at2759"/>
<keyword evidence="7" id="KW-0479">Metal-binding</keyword>
<dbReference type="GO" id="GO:0044773">
    <property type="term" value="P:mitotic DNA damage checkpoint signaling"/>
    <property type="evidence" value="ECO:0007669"/>
    <property type="project" value="TreeGrafter"/>
</dbReference>
<evidence type="ECO:0000256" key="4">
    <source>
        <dbReference type="ARBA" id="ARBA00022454"/>
    </source>
</evidence>
<keyword evidence="10" id="KW-0862">Zinc</keyword>
<keyword evidence="9" id="KW-0498">Mitosis</keyword>
<reference evidence="18" key="1">
    <citation type="submission" date="2015-06" db="EMBL/GenBank/DDBJ databases">
        <title>Expansion of signal transduction pathways in fungi by whole-genome duplication.</title>
        <authorList>
            <consortium name="DOE Joint Genome Institute"/>
            <person name="Corrochano L.M."/>
            <person name="Kuo A."/>
            <person name="Marcet-Houben M."/>
            <person name="Polaino S."/>
            <person name="Salamov A."/>
            <person name="Villalobos J.M."/>
            <person name="Alvarez M.I."/>
            <person name="Avalos J."/>
            <person name="Benito E.P."/>
            <person name="Benoit I."/>
            <person name="Burger G."/>
            <person name="Camino L.P."/>
            <person name="Canovas D."/>
            <person name="Cerda-Olmedo E."/>
            <person name="Cheng J.-F."/>
            <person name="Dominguez A."/>
            <person name="Elias M."/>
            <person name="Eslava A.P."/>
            <person name="Glaser F."/>
            <person name="Grimwood J."/>
            <person name="Gutierrez G."/>
            <person name="Heitman J."/>
            <person name="Henrissat B."/>
            <person name="Iturriaga E.A."/>
            <person name="Lang B.F."/>
            <person name="Lavin J.L."/>
            <person name="Lee S."/>
            <person name="Li W."/>
            <person name="Lindquist E."/>
            <person name="Lopez-Garcia S."/>
            <person name="Luque E.M."/>
            <person name="Marcos A.T."/>
            <person name="Martin J."/>
            <person name="McCluskey K."/>
            <person name="Medina H.R."/>
            <person name="Miralles-Duran A."/>
            <person name="Miyazaki A."/>
            <person name="Munoz-Torres E."/>
            <person name="Oguiza J.A."/>
            <person name="Ohm R."/>
            <person name="Olmedo M."/>
            <person name="Orejas M."/>
            <person name="Ortiz-Castellanos L."/>
            <person name="Pisabarro A.G."/>
            <person name="Rodriguez-Romero J."/>
            <person name="Ruiz-Herrera J."/>
            <person name="Ruiz-Vazquez R."/>
            <person name="Sanz C."/>
            <person name="Schackwitz W."/>
            <person name="Schmutz J."/>
            <person name="Shahriari M."/>
            <person name="Shelest E."/>
            <person name="Silva-Franco F."/>
            <person name="Soanes D."/>
            <person name="Syed K."/>
            <person name="Tagua V.G."/>
            <person name="Talbot N.J."/>
            <person name="Thon M."/>
            <person name="De vries R.P."/>
            <person name="Wiebenga A."/>
            <person name="Yadav J.S."/>
            <person name="Braun E.L."/>
            <person name="Baker S."/>
            <person name="Garre V."/>
            <person name="Horwitz B."/>
            <person name="Torres-Martinez S."/>
            <person name="Idnurm A."/>
            <person name="Herrera-Estrella A."/>
            <person name="Gabaldon T."/>
            <person name="Grigoriev I.V."/>
        </authorList>
    </citation>
    <scope>NUCLEOTIDE SEQUENCE [LARGE SCALE GENOMIC DNA]</scope>
    <source>
        <strain evidence="18">NRRL 1555(-)</strain>
    </source>
</reference>
<dbReference type="GO" id="GO:0003676">
    <property type="term" value="F:nucleic acid binding"/>
    <property type="evidence" value="ECO:0007669"/>
    <property type="project" value="InterPro"/>
</dbReference>
<keyword evidence="4" id="KW-0158">Chromosome</keyword>
<dbReference type="RefSeq" id="XP_018296619.1">
    <property type="nucleotide sequence ID" value="XM_018438174.1"/>
</dbReference>
<feature type="region of interest" description="Disordered" evidence="15">
    <location>
        <begin position="72"/>
        <end position="189"/>
    </location>
</feature>
<dbReference type="VEuPathDB" id="FungiDB:PHYBLDRAFT_179600"/>
<keyword evidence="5" id="KW-0217">Developmental protein</keyword>
<keyword evidence="6" id="KW-0132">Cell division</keyword>
<dbReference type="InterPro" id="IPR036236">
    <property type="entry name" value="Znf_C2H2_sf"/>
</dbReference>
<evidence type="ECO:0000313" key="17">
    <source>
        <dbReference type="EMBL" id="OAD78579.1"/>
    </source>
</evidence>
<feature type="region of interest" description="Disordered" evidence="15">
    <location>
        <begin position="1"/>
        <end position="23"/>
    </location>
</feature>
<dbReference type="GeneID" id="28999080"/>
<keyword evidence="13" id="KW-0131">Cell cycle</keyword>
<dbReference type="GO" id="GO:0008270">
    <property type="term" value="F:zinc ion binding"/>
    <property type="evidence" value="ECO:0007669"/>
    <property type="project" value="UniProtKB-KW"/>
</dbReference>
<evidence type="ECO:0000256" key="3">
    <source>
        <dbReference type="ARBA" id="ARBA00017358"/>
    </source>
</evidence>
<dbReference type="PANTHER" id="PTHR13278:SF0">
    <property type="entry name" value="ZINC FINGER PROTEIN 830"/>
    <property type="match status" value="1"/>
</dbReference>
<dbReference type="InterPro" id="IPR040050">
    <property type="entry name" value="ZNF830-like"/>
</dbReference>
<evidence type="ECO:0000256" key="11">
    <source>
        <dbReference type="ARBA" id="ARBA00023054"/>
    </source>
</evidence>
<comment type="subcellular location">
    <subcellularLocation>
        <location evidence="1">Chromosome</location>
    </subcellularLocation>
    <subcellularLocation>
        <location evidence="2">Nucleus speckle</location>
    </subcellularLocation>
</comment>
<keyword evidence="18" id="KW-1185">Reference proteome</keyword>
<feature type="compositionally biased region" description="Low complexity" evidence="15">
    <location>
        <begin position="157"/>
        <end position="170"/>
    </location>
</feature>
<keyword evidence="8" id="KW-0863">Zinc-finger</keyword>
<dbReference type="STRING" id="763407.A0A167PUX8"/>
<evidence type="ECO:0000256" key="7">
    <source>
        <dbReference type="ARBA" id="ARBA00022723"/>
    </source>
</evidence>
<keyword evidence="11" id="KW-0175">Coiled coil</keyword>
<evidence type="ECO:0000256" key="2">
    <source>
        <dbReference type="ARBA" id="ARBA00004324"/>
    </source>
</evidence>
<dbReference type="PANTHER" id="PTHR13278">
    <property type="entry name" value="ZINC FINGER PROTEIN 830"/>
    <property type="match status" value="1"/>
</dbReference>
<protein>
    <recommendedName>
        <fullName evidence="3">Zinc finger protein 830</fullName>
    </recommendedName>
    <alternativeName>
        <fullName evidence="14">Coiled-coil domain-containing protein 16</fullName>
    </alternativeName>
</protein>
<evidence type="ECO:0000256" key="1">
    <source>
        <dbReference type="ARBA" id="ARBA00004286"/>
    </source>
</evidence>
<feature type="compositionally biased region" description="Basic and acidic residues" evidence="15">
    <location>
        <begin position="84"/>
        <end position="108"/>
    </location>
</feature>
<proteinExistence type="predicted"/>
<organism evidence="17 18">
    <name type="scientific">Phycomyces blakesleeanus (strain ATCC 8743b / DSM 1359 / FGSC 10004 / NBRC 33097 / NRRL 1555)</name>
    <dbReference type="NCBI Taxonomy" id="763407"/>
    <lineage>
        <taxon>Eukaryota</taxon>
        <taxon>Fungi</taxon>
        <taxon>Fungi incertae sedis</taxon>
        <taxon>Mucoromycota</taxon>
        <taxon>Mucoromycotina</taxon>
        <taxon>Mucoromycetes</taxon>
        <taxon>Mucorales</taxon>
        <taxon>Phycomycetaceae</taxon>
        <taxon>Phycomyces</taxon>
    </lineage>
</organism>
<evidence type="ECO:0000256" key="12">
    <source>
        <dbReference type="ARBA" id="ARBA00023242"/>
    </source>
</evidence>
<dbReference type="Gene3D" id="3.30.160.60">
    <property type="entry name" value="Classic Zinc Finger"/>
    <property type="match status" value="1"/>
</dbReference>
<dbReference type="InterPro" id="IPR059039">
    <property type="entry name" value="ZNF380_CC"/>
</dbReference>
<evidence type="ECO:0000256" key="15">
    <source>
        <dbReference type="SAM" id="MobiDB-lite"/>
    </source>
</evidence>
<feature type="compositionally biased region" description="Basic and acidic residues" evidence="15">
    <location>
        <begin position="1"/>
        <end position="19"/>
    </location>
</feature>
<dbReference type="Pfam" id="PF23406">
    <property type="entry name" value="ZNF380_CC"/>
    <property type="match status" value="1"/>
</dbReference>
<dbReference type="EMBL" id="KV440973">
    <property type="protein sequence ID" value="OAD78579.1"/>
    <property type="molecule type" value="Genomic_DNA"/>
</dbReference>
<dbReference type="GO" id="GO:0033260">
    <property type="term" value="P:nuclear DNA replication"/>
    <property type="evidence" value="ECO:0007669"/>
    <property type="project" value="TreeGrafter"/>
</dbReference>
<dbReference type="InParanoid" id="A0A167PUX8"/>
<feature type="compositionally biased region" description="Acidic residues" evidence="15">
    <location>
        <begin position="109"/>
        <end position="131"/>
    </location>
</feature>
<evidence type="ECO:0000256" key="9">
    <source>
        <dbReference type="ARBA" id="ARBA00022776"/>
    </source>
</evidence>
<feature type="domain" description="ZNF380 coiled-coil" evidence="16">
    <location>
        <begin position="165"/>
        <end position="249"/>
    </location>
</feature>
<sequence length="324" mass="37350">MPPKPEIRRLFKQQQSERTKTKRVVHPFAKYDSQGKLSCAVCNATVKTEAVWSVHLTSTGHKENIAKLKAIRDRQTQVKQGRPATEELKRPATDDGETKPEVKRVRFEEESESESESEEEVSDESDAEMEESSSNGLPSDFFDTAPETEEVVEPEPVESSSHSALPAGFFDDAEEDARARKAPRPGAKLEADLEKEYEIFKEAMVEPTIESEKIRDEDEEAFWLDRDEELLRQQVDFDTRVDELKKLRQQRIAPSSRESKKDSGLRVEFDDTEQEIRTGLKKGVRELLKKAPIKNARTVFDDMDEDEDDEDEDEEEWEWRAQQL</sequence>
<evidence type="ECO:0000256" key="14">
    <source>
        <dbReference type="ARBA" id="ARBA00030672"/>
    </source>
</evidence>
<evidence type="ECO:0000259" key="16">
    <source>
        <dbReference type="Pfam" id="PF23406"/>
    </source>
</evidence>
<feature type="compositionally biased region" description="Acidic residues" evidence="15">
    <location>
        <begin position="301"/>
        <end position="317"/>
    </location>
</feature>
<evidence type="ECO:0000256" key="6">
    <source>
        <dbReference type="ARBA" id="ARBA00022618"/>
    </source>
</evidence>
<evidence type="ECO:0000256" key="13">
    <source>
        <dbReference type="ARBA" id="ARBA00023306"/>
    </source>
</evidence>
<dbReference type="AlphaFoldDB" id="A0A167PUX8"/>
<evidence type="ECO:0000256" key="10">
    <source>
        <dbReference type="ARBA" id="ARBA00022833"/>
    </source>
</evidence>